<accession>A0A4Y2VZB1</accession>
<dbReference type="AlphaFoldDB" id="A0A4Y2VZB1"/>
<sequence>MANYITLHSQKQPATVPTDSQLNCLQNSLVPRHLPQATATIMSSSLQGSFWNGLRNFEPLSDDEGNTRAGIPSPNFRTTPTGRCLTPYV</sequence>
<gene>
    <name evidence="2" type="ORF">AVEN_233984_1</name>
    <name evidence="3" type="ORF">AVEN_88859_1</name>
</gene>
<name>A0A4Y2VZB1_ARAVE</name>
<dbReference type="EMBL" id="BGPR01052844">
    <property type="protein sequence ID" value="GBO29678.1"/>
    <property type="molecule type" value="Genomic_DNA"/>
</dbReference>
<comment type="caution">
    <text evidence="3">The sequence shown here is derived from an EMBL/GenBank/DDBJ whole genome shotgun (WGS) entry which is preliminary data.</text>
</comment>
<evidence type="ECO:0000313" key="2">
    <source>
        <dbReference type="EMBL" id="GBO29675.1"/>
    </source>
</evidence>
<dbReference type="Proteomes" id="UP000499080">
    <property type="component" value="Unassembled WGS sequence"/>
</dbReference>
<evidence type="ECO:0000256" key="1">
    <source>
        <dbReference type="SAM" id="MobiDB-lite"/>
    </source>
</evidence>
<evidence type="ECO:0000313" key="4">
    <source>
        <dbReference type="Proteomes" id="UP000499080"/>
    </source>
</evidence>
<dbReference type="EMBL" id="BGPR01052840">
    <property type="protein sequence ID" value="GBO29675.1"/>
    <property type="molecule type" value="Genomic_DNA"/>
</dbReference>
<organism evidence="3 4">
    <name type="scientific">Araneus ventricosus</name>
    <name type="common">Orbweaver spider</name>
    <name type="synonym">Epeira ventricosa</name>
    <dbReference type="NCBI Taxonomy" id="182803"/>
    <lineage>
        <taxon>Eukaryota</taxon>
        <taxon>Metazoa</taxon>
        <taxon>Ecdysozoa</taxon>
        <taxon>Arthropoda</taxon>
        <taxon>Chelicerata</taxon>
        <taxon>Arachnida</taxon>
        <taxon>Araneae</taxon>
        <taxon>Araneomorphae</taxon>
        <taxon>Entelegynae</taxon>
        <taxon>Araneoidea</taxon>
        <taxon>Araneidae</taxon>
        <taxon>Araneus</taxon>
    </lineage>
</organism>
<keyword evidence="4" id="KW-1185">Reference proteome</keyword>
<reference evidence="3 4" key="1">
    <citation type="journal article" date="2019" name="Sci. Rep.">
        <title>Orb-weaving spider Araneus ventricosus genome elucidates the spidroin gene catalogue.</title>
        <authorList>
            <person name="Kono N."/>
            <person name="Nakamura H."/>
            <person name="Ohtoshi R."/>
            <person name="Moran D.A.P."/>
            <person name="Shinohara A."/>
            <person name="Yoshida Y."/>
            <person name="Fujiwara M."/>
            <person name="Mori M."/>
            <person name="Tomita M."/>
            <person name="Arakawa K."/>
        </authorList>
    </citation>
    <scope>NUCLEOTIDE SEQUENCE [LARGE SCALE GENOMIC DNA]</scope>
</reference>
<proteinExistence type="predicted"/>
<evidence type="ECO:0000313" key="3">
    <source>
        <dbReference type="EMBL" id="GBO29678.1"/>
    </source>
</evidence>
<feature type="region of interest" description="Disordered" evidence="1">
    <location>
        <begin position="57"/>
        <end position="89"/>
    </location>
</feature>
<protein>
    <submittedName>
        <fullName evidence="3">Uncharacterized protein</fullName>
    </submittedName>
</protein>